<keyword evidence="1" id="KW-1133">Transmembrane helix</keyword>
<reference evidence="2 3" key="1">
    <citation type="journal article" date="2017" name="Genome Announc.">
        <title>Genome sequence of the saprophytic ascomycete Epicoccum nigrum ICMP 19927 strain isolated from New Zealand.</title>
        <authorList>
            <person name="Fokin M."/>
            <person name="Fleetwood D."/>
            <person name="Weir B.S."/>
            <person name="Villas-Boas S.G."/>
        </authorList>
    </citation>
    <scope>NUCLEOTIDE SEQUENCE [LARGE SCALE GENOMIC DNA]</scope>
    <source>
        <strain evidence="2 3">ICMP 19927</strain>
    </source>
</reference>
<name>A0A1Y2M6M7_EPING</name>
<dbReference type="InParanoid" id="A0A1Y2M6M7"/>
<dbReference type="EMBL" id="KZ107840">
    <property type="protein sequence ID" value="OSS51711.1"/>
    <property type="molecule type" value="Genomic_DNA"/>
</dbReference>
<feature type="transmembrane region" description="Helical" evidence="1">
    <location>
        <begin position="12"/>
        <end position="33"/>
    </location>
</feature>
<accession>A0A1Y2M6M7</accession>
<organism evidence="2 3">
    <name type="scientific">Epicoccum nigrum</name>
    <name type="common">Soil fungus</name>
    <name type="synonym">Epicoccum purpurascens</name>
    <dbReference type="NCBI Taxonomy" id="105696"/>
    <lineage>
        <taxon>Eukaryota</taxon>
        <taxon>Fungi</taxon>
        <taxon>Dikarya</taxon>
        <taxon>Ascomycota</taxon>
        <taxon>Pezizomycotina</taxon>
        <taxon>Dothideomycetes</taxon>
        <taxon>Pleosporomycetidae</taxon>
        <taxon>Pleosporales</taxon>
        <taxon>Pleosporineae</taxon>
        <taxon>Didymellaceae</taxon>
        <taxon>Epicoccum</taxon>
    </lineage>
</organism>
<evidence type="ECO:0008006" key="4">
    <source>
        <dbReference type="Google" id="ProtNLM"/>
    </source>
</evidence>
<sequence>MASSNNNTAITLQICFGVFSALGILVGLAGLHYRDSLCCVVFHRQRENPTSASDDDPALIMTPTDASEVDLELGNVTSISRTDPALGIRPGDEQEREQIDIGGVHGSVGSAAILQVAHNAA</sequence>
<evidence type="ECO:0000313" key="3">
    <source>
        <dbReference type="Proteomes" id="UP000193240"/>
    </source>
</evidence>
<dbReference type="Proteomes" id="UP000193240">
    <property type="component" value="Unassembled WGS sequence"/>
</dbReference>
<protein>
    <recommendedName>
        <fullName evidence="4">Transmembrane protein</fullName>
    </recommendedName>
</protein>
<proteinExistence type="predicted"/>
<gene>
    <name evidence="2" type="ORF">B5807_03583</name>
</gene>
<dbReference type="AlphaFoldDB" id="A0A1Y2M6M7"/>
<evidence type="ECO:0000256" key="1">
    <source>
        <dbReference type="SAM" id="Phobius"/>
    </source>
</evidence>
<keyword evidence="1" id="KW-0812">Transmembrane</keyword>
<evidence type="ECO:0000313" key="2">
    <source>
        <dbReference type="EMBL" id="OSS51711.1"/>
    </source>
</evidence>
<keyword evidence="1" id="KW-0472">Membrane</keyword>
<keyword evidence="3" id="KW-1185">Reference proteome</keyword>